<keyword evidence="1" id="KW-0933">Apicoplast</keyword>
<organism evidence="1 2">
    <name type="scientific">Babesia ovis</name>
    <dbReference type="NCBI Taxonomy" id="5869"/>
    <lineage>
        <taxon>Eukaryota</taxon>
        <taxon>Sar</taxon>
        <taxon>Alveolata</taxon>
        <taxon>Apicomplexa</taxon>
        <taxon>Aconoidasida</taxon>
        <taxon>Piroplasmida</taxon>
        <taxon>Babesiidae</taxon>
        <taxon>Babesia</taxon>
    </lineage>
</organism>
<dbReference type="Proteomes" id="UP001057455">
    <property type="component" value="Unassembled WGS sequence"/>
</dbReference>
<dbReference type="EMBL" id="BLIY01000027">
    <property type="protein sequence ID" value="GFE55941.1"/>
    <property type="molecule type" value="Genomic_DNA"/>
</dbReference>
<keyword evidence="1" id="KW-0934">Plastid</keyword>
<name>A0A9W5TE63_BABOV</name>
<geneLocation type="apicoplast" evidence="1"/>
<evidence type="ECO:0000313" key="1">
    <source>
        <dbReference type="EMBL" id="GFE55941.1"/>
    </source>
</evidence>
<comment type="caution">
    <text evidence="1">The sequence shown here is derived from an EMBL/GenBank/DDBJ whole genome shotgun (WGS) entry which is preliminary data.</text>
</comment>
<reference evidence="1" key="1">
    <citation type="submission" date="2019-12" db="EMBL/GenBank/DDBJ databases">
        <title>Genome sequence of Babesia ovis.</title>
        <authorList>
            <person name="Yamagishi J."/>
            <person name="Sevinc F."/>
            <person name="Xuan X."/>
        </authorList>
    </citation>
    <scope>NUCLEOTIDE SEQUENCE</scope>
    <source>
        <strain evidence="1">Selcuk</strain>
    </source>
</reference>
<sequence length="75" mass="8895">MRLKTTNIDKTNKVYNLNIIKTYTKIGHTNYKLKIYLNNKNILNKLLKLNIKMSSHSYTNILCYKGFNNKINEEV</sequence>
<protein>
    <submittedName>
        <fullName evidence="1">Cation transport ATPase</fullName>
    </submittedName>
</protein>
<dbReference type="AlphaFoldDB" id="A0A9W5TE63"/>
<gene>
    <name evidence="1" type="ORF">BaOVIS_034940</name>
</gene>
<proteinExistence type="predicted"/>
<accession>A0A9W5TE63</accession>
<keyword evidence="2" id="KW-1185">Reference proteome</keyword>
<evidence type="ECO:0000313" key="2">
    <source>
        <dbReference type="Proteomes" id="UP001057455"/>
    </source>
</evidence>